<name>A0A7W6C932_9HYPH</name>
<keyword evidence="3" id="KW-1185">Reference proteome</keyword>
<protein>
    <recommendedName>
        <fullName evidence="4">Phage tail protein</fullName>
    </recommendedName>
</protein>
<evidence type="ECO:0000256" key="1">
    <source>
        <dbReference type="SAM" id="SignalP"/>
    </source>
</evidence>
<sequence>MGLKLSNNAVSSLSASITAAATSLAVQGADAGKFPVLAAGDWCPATIIDAAGNMEIVRVTARNGSTLTVTRAQEATTAKAFATGSRIDVRLTAGSIGNMIGQNAEAVALTGGNISGTTISNIPDLAIADGGTGASTPADARANLGLGNVANTAPADMPVSSAQQTAINNAAGARVAKSGDTMTGDLMVQKNYPQIRHHYPSVRIWATQVRENGFFYLWDESGNAARFYVGTDGSMWTSQLGDINTRIETRAAAYADDRMNQLKPYAGNDANNINFPIGTTLAVVGTSPTRNQFMNVFLSGTASDFSTSGTMIAGTWAARGRPSSGNCIVQRIG</sequence>
<evidence type="ECO:0000313" key="2">
    <source>
        <dbReference type="EMBL" id="MBB3947051.1"/>
    </source>
</evidence>
<keyword evidence="1" id="KW-0732">Signal</keyword>
<evidence type="ECO:0008006" key="4">
    <source>
        <dbReference type="Google" id="ProtNLM"/>
    </source>
</evidence>
<accession>A0A7W6C932</accession>
<gene>
    <name evidence="2" type="ORF">GGQ73_003015</name>
</gene>
<dbReference type="RefSeq" id="WP_183896933.1">
    <property type="nucleotide sequence ID" value="NZ_JACIDV010000008.1"/>
</dbReference>
<comment type="caution">
    <text evidence="2">The sequence shown here is derived from an EMBL/GenBank/DDBJ whole genome shotgun (WGS) entry which is preliminary data.</text>
</comment>
<feature type="chain" id="PRO_5031339077" description="Phage tail protein" evidence="1">
    <location>
        <begin position="21"/>
        <end position="333"/>
    </location>
</feature>
<dbReference type="Proteomes" id="UP000565286">
    <property type="component" value="Unassembled WGS sequence"/>
</dbReference>
<dbReference type="AlphaFoldDB" id="A0A7W6C932"/>
<evidence type="ECO:0000313" key="3">
    <source>
        <dbReference type="Proteomes" id="UP000565286"/>
    </source>
</evidence>
<dbReference type="EMBL" id="JACIDV010000008">
    <property type="protein sequence ID" value="MBB3947051.1"/>
    <property type="molecule type" value="Genomic_DNA"/>
</dbReference>
<reference evidence="2 3" key="1">
    <citation type="submission" date="2020-08" db="EMBL/GenBank/DDBJ databases">
        <title>Genomic Encyclopedia of Type Strains, Phase IV (KMG-IV): sequencing the most valuable type-strain genomes for metagenomic binning, comparative biology and taxonomic classification.</title>
        <authorList>
            <person name="Goeker M."/>
        </authorList>
    </citation>
    <scope>NUCLEOTIDE SEQUENCE [LARGE SCALE GENOMIC DNA]</scope>
    <source>
        <strain evidence="2 3">DSM 26438</strain>
    </source>
</reference>
<proteinExistence type="predicted"/>
<feature type="signal peptide" evidence="1">
    <location>
        <begin position="1"/>
        <end position="20"/>
    </location>
</feature>
<organism evidence="2 3">
    <name type="scientific">Rhizobium skierniewicense</name>
    <dbReference type="NCBI Taxonomy" id="984260"/>
    <lineage>
        <taxon>Bacteria</taxon>
        <taxon>Pseudomonadati</taxon>
        <taxon>Pseudomonadota</taxon>
        <taxon>Alphaproteobacteria</taxon>
        <taxon>Hyphomicrobiales</taxon>
        <taxon>Rhizobiaceae</taxon>
        <taxon>Rhizobium/Agrobacterium group</taxon>
        <taxon>Rhizobium</taxon>
    </lineage>
</organism>